<dbReference type="OrthoDB" id="3944963at2759"/>
<keyword evidence="1" id="KW-0732">Signal</keyword>
<feature type="signal peptide" evidence="1">
    <location>
        <begin position="1"/>
        <end position="19"/>
    </location>
</feature>
<name>A0A4U0U420_9PEZI</name>
<comment type="caution">
    <text evidence="2">The sequence shown here is derived from an EMBL/GenBank/DDBJ whole genome shotgun (WGS) entry which is preliminary data.</text>
</comment>
<accession>A0A4U0U420</accession>
<feature type="chain" id="PRO_5020841698" description="Hydrophobin" evidence="1">
    <location>
        <begin position="20"/>
        <end position="116"/>
    </location>
</feature>
<organism evidence="2 3">
    <name type="scientific">Salinomyces thailandicus</name>
    <dbReference type="NCBI Taxonomy" id="706561"/>
    <lineage>
        <taxon>Eukaryota</taxon>
        <taxon>Fungi</taxon>
        <taxon>Dikarya</taxon>
        <taxon>Ascomycota</taxon>
        <taxon>Pezizomycotina</taxon>
        <taxon>Dothideomycetes</taxon>
        <taxon>Dothideomycetidae</taxon>
        <taxon>Mycosphaerellales</taxon>
        <taxon>Teratosphaeriaceae</taxon>
        <taxon>Salinomyces</taxon>
    </lineage>
</organism>
<dbReference type="AlphaFoldDB" id="A0A4U0U420"/>
<dbReference type="Proteomes" id="UP000308549">
    <property type="component" value="Unassembled WGS sequence"/>
</dbReference>
<evidence type="ECO:0000313" key="2">
    <source>
        <dbReference type="EMBL" id="TKA29577.1"/>
    </source>
</evidence>
<dbReference type="EMBL" id="NAJL01000014">
    <property type="protein sequence ID" value="TKA29577.1"/>
    <property type="molecule type" value="Genomic_DNA"/>
</dbReference>
<reference evidence="2 3" key="1">
    <citation type="submission" date="2017-03" db="EMBL/GenBank/DDBJ databases">
        <title>Genomes of endolithic fungi from Antarctica.</title>
        <authorList>
            <person name="Coleine C."/>
            <person name="Masonjones S."/>
            <person name="Stajich J.E."/>
        </authorList>
    </citation>
    <scope>NUCLEOTIDE SEQUENCE [LARGE SCALE GENOMIC DNA]</scope>
    <source>
        <strain evidence="2 3">CCFEE 6315</strain>
    </source>
</reference>
<evidence type="ECO:0008006" key="4">
    <source>
        <dbReference type="Google" id="ProtNLM"/>
    </source>
</evidence>
<proteinExistence type="predicted"/>
<evidence type="ECO:0000256" key="1">
    <source>
        <dbReference type="SAM" id="SignalP"/>
    </source>
</evidence>
<protein>
    <recommendedName>
        <fullName evidence="4">Hydrophobin</fullName>
    </recommendedName>
</protein>
<sequence>MQYLNTIFALTTSAALVAGNPTGPVKWTGGSKEGMTGHQAAQQCGSQQSVACCQNSSGGLLGGLLNGVLGGDCGLVNLNLLLSQTCGGNDQTVVCCDNDNNGASLIDLSCSPIDIL</sequence>
<evidence type="ECO:0000313" key="3">
    <source>
        <dbReference type="Proteomes" id="UP000308549"/>
    </source>
</evidence>
<keyword evidence="3" id="KW-1185">Reference proteome</keyword>
<gene>
    <name evidence="2" type="ORF">B0A50_03590</name>
</gene>